<sequence length="56" mass="6407">MGNGSLFDTRKPAFGKNNGTYVRWIADKTMKWTQIPLFGQTRDISTVKRTEDPLFA</sequence>
<keyword evidence="2" id="KW-1185">Reference proteome</keyword>
<dbReference type="RefSeq" id="WP_343795757.1">
    <property type="nucleotide sequence ID" value="NZ_BAAADJ010000004.1"/>
</dbReference>
<dbReference type="EMBL" id="BAAADJ010000004">
    <property type="protein sequence ID" value="GAA0316057.1"/>
    <property type="molecule type" value="Genomic_DNA"/>
</dbReference>
<dbReference type="Proteomes" id="UP001500782">
    <property type="component" value="Unassembled WGS sequence"/>
</dbReference>
<organism evidence="1 2">
    <name type="scientific">Bacillus carboniphilus</name>
    <dbReference type="NCBI Taxonomy" id="86663"/>
    <lineage>
        <taxon>Bacteria</taxon>
        <taxon>Bacillati</taxon>
        <taxon>Bacillota</taxon>
        <taxon>Bacilli</taxon>
        <taxon>Bacillales</taxon>
        <taxon>Bacillaceae</taxon>
        <taxon>Bacillus</taxon>
    </lineage>
</organism>
<protein>
    <submittedName>
        <fullName evidence="1">Uncharacterized protein</fullName>
    </submittedName>
</protein>
<reference evidence="1 2" key="1">
    <citation type="journal article" date="2019" name="Int. J. Syst. Evol. Microbiol.">
        <title>The Global Catalogue of Microorganisms (GCM) 10K type strain sequencing project: providing services to taxonomists for standard genome sequencing and annotation.</title>
        <authorList>
            <consortium name="The Broad Institute Genomics Platform"/>
            <consortium name="The Broad Institute Genome Sequencing Center for Infectious Disease"/>
            <person name="Wu L."/>
            <person name="Ma J."/>
        </authorList>
    </citation>
    <scope>NUCLEOTIDE SEQUENCE [LARGE SCALE GENOMIC DNA]</scope>
    <source>
        <strain evidence="1 2">JCM 9731</strain>
    </source>
</reference>
<proteinExistence type="predicted"/>
<evidence type="ECO:0000313" key="1">
    <source>
        <dbReference type="EMBL" id="GAA0316057.1"/>
    </source>
</evidence>
<evidence type="ECO:0000313" key="2">
    <source>
        <dbReference type="Proteomes" id="UP001500782"/>
    </source>
</evidence>
<gene>
    <name evidence="1" type="ORF">GCM10008967_03280</name>
</gene>
<comment type="caution">
    <text evidence="1">The sequence shown here is derived from an EMBL/GenBank/DDBJ whole genome shotgun (WGS) entry which is preliminary data.</text>
</comment>
<accession>A0ABN0VS96</accession>
<name>A0ABN0VS96_9BACI</name>